<dbReference type="InterPro" id="IPR052165">
    <property type="entry name" value="Membrane_assoc_protease"/>
</dbReference>
<accession>A0A4V6QJ10</accession>
<protein>
    <recommendedName>
        <fullName evidence="6">NfeD-like C-terminal domain-containing protein</fullName>
    </recommendedName>
</protein>
<gene>
    <name evidence="7" type="ORF">EQF91_07220</name>
</gene>
<evidence type="ECO:0000313" key="7">
    <source>
        <dbReference type="EMBL" id="TFF64803.1"/>
    </source>
</evidence>
<feature type="transmembrane region" description="Helical" evidence="5">
    <location>
        <begin position="56"/>
        <end position="79"/>
    </location>
</feature>
<evidence type="ECO:0000256" key="3">
    <source>
        <dbReference type="ARBA" id="ARBA00022989"/>
    </source>
</evidence>
<dbReference type="PANTHER" id="PTHR33507">
    <property type="entry name" value="INNER MEMBRANE PROTEIN YBBJ"/>
    <property type="match status" value="1"/>
</dbReference>
<feature type="domain" description="NfeD-like C-terminal" evidence="6">
    <location>
        <begin position="107"/>
        <end position="160"/>
    </location>
</feature>
<dbReference type="RefSeq" id="WP_134711762.1">
    <property type="nucleotide sequence ID" value="NZ_CP119081.1"/>
</dbReference>
<comment type="subcellular location">
    <subcellularLocation>
        <location evidence="1">Membrane</location>
        <topology evidence="1">Multi-pass membrane protein</topology>
    </subcellularLocation>
</comment>
<dbReference type="Gene3D" id="2.40.50.140">
    <property type="entry name" value="Nucleic acid-binding proteins"/>
    <property type="match status" value="1"/>
</dbReference>
<dbReference type="AlphaFoldDB" id="A0A4V6QJ10"/>
<dbReference type="Pfam" id="PF01957">
    <property type="entry name" value="NfeD"/>
    <property type="match status" value="1"/>
</dbReference>
<organism evidence="7 8">
    <name type="scientific">Helcococcus ovis</name>
    <dbReference type="NCBI Taxonomy" id="72026"/>
    <lineage>
        <taxon>Bacteria</taxon>
        <taxon>Bacillati</taxon>
        <taxon>Bacillota</taxon>
        <taxon>Tissierellia</taxon>
        <taxon>Tissierellales</taxon>
        <taxon>Peptoniphilaceae</taxon>
        <taxon>Helcococcus</taxon>
    </lineage>
</organism>
<dbReference type="InterPro" id="IPR012340">
    <property type="entry name" value="NA-bd_OB-fold"/>
</dbReference>
<evidence type="ECO:0000259" key="6">
    <source>
        <dbReference type="Pfam" id="PF01957"/>
    </source>
</evidence>
<keyword evidence="2 5" id="KW-0812">Transmembrane</keyword>
<proteinExistence type="predicted"/>
<dbReference type="OrthoDB" id="9806253at2"/>
<reference evidence="7 8" key="1">
    <citation type="submission" date="2019-01" db="EMBL/GenBank/DDBJ databases">
        <title>Draft Genome Sequences of Helcococcus ovis Strains Isolated from the Uterus and Vagina of Dairy Cows with Metritis.</title>
        <authorList>
            <person name="Cunha F."/>
            <person name="Jeon S.J."/>
            <person name="Kutzer P."/>
            <person name="Galvao K.N."/>
        </authorList>
    </citation>
    <scope>NUCLEOTIDE SEQUENCE [LARGE SCALE GENOMIC DNA]</scope>
    <source>
        <strain evidence="7 8">KG-37</strain>
    </source>
</reference>
<comment type="caution">
    <text evidence="7">The sequence shown here is derived from an EMBL/GenBank/DDBJ whole genome shotgun (WGS) entry which is preliminary data.</text>
</comment>
<evidence type="ECO:0000256" key="5">
    <source>
        <dbReference type="SAM" id="Phobius"/>
    </source>
</evidence>
<feature type="transmembrane region" description="Helical" evidence="5">
    <location>
        <begin position="12"/>
        <end position="44"/>
    </location>
</feature>
<keyword evidence="4 5" id="KW-0472">Membrane</keyword>
<dbReference type="GO" id="GO:0005886">
    <property type="term" value="C:plasma membrane"/>
    <property type="evidence" value="ECO:0007669"/>
    <property type="project" value="TreeGrafter"/>
</dbReference>
<dbReference type="SUPFAM" id="SSF141322">
    <property type="entry name" value="NfeD domain-like"/>
    <property type="match status" value="1"/>
</dbReference>
<dbReference type="InterPro" id="IPR002810">
    <property type="entry name" value="NfeD-like_C"/>
</dbReference>
<dbReference type="GeneID" id="97031525"/>
<evidence type="ECO:0000313" key="8">
    <source>
        <dbReference type="Proteomes" id="UP000297454"/>
    </source>
</evidence>
<keyword evidence="3 5" id="KW-1133">Transmembrane helix</keyword>
<evidence type="ECO:0000256" key="1">
    <source>
        <dbReference type="ARBA" id="ARBA00004141"/>
    </source>
</evidence>
<dbReference type="PANTHER" id="PTHR33507:SF3">
    <property type="entry name" value="INNER MEMBRANE PROTEIN YBBJ"/>
    <property type="match status" value="1"/>
</dbReference>
<name>A0A4V6QJ10_9FIRM</name>
<evidence type="ECO:0000256" key="4">
    <source>
        <dbReference type="ARBA" id="ARBA00023136"/>
    </source>
</evidence>
<keyword evidence="8" id="KW-1185">Reference proteome</keyword>
<dbReference type="Proteomes" id="UP000297454">
    <property type="component" value="Unassembled WGS sequence"/>
</dbReference>
<sequence length="163" mass="18348">MLTGIITTEVVFVIILTLGLTALIMELFIPSFGIIGITGIYLIFESFLAIKNIDNIFLCLIISILLSLFISLIIIKIFFKNFDKNRLVLRDNMSKTKSKSVDTISLDLINKEGIVEKTLRPSGLVKIEGKLYNAVSFGDFISKSAIVKVERIEKNQIYVKEIK</sequence>
<evidence type="ECO:0000256" key="2">
    <source>
        <dbReference type="ARBA" id="ARBA00022692"/>
    </source>
</evidence>
<dbReference type="EMBL" id="SCFR01000029">
    <property type="protein sequence ID" value="TFF64803.1"/>
    <property type="molecule type" value="Genomic_DNA"/>
</dbReference>